<sequence length="83" mass="8837">MFAISRAFASHSVATALIPVRKSEIAVMDISSNEKFDDRVLGEIVAKKNPDALCVAPGPSKPKQQKVTLSGFTILPSLSVTPL</sequence>
<dbReference type="Proteomes" id="UP000075880">
    <property type="component" value="Unassembled WGS sequence"/>
</dbReference>
<keyword evidence="2" id="KW-1185">Reference proteome</keyword>
<evidence type="ECO:0000313" key="1">
    <source>
        <dbReference type="EnsemblMetazoa" id="ENSAATROPP012971"/>
    </source>
</evidence>
<organism evidence="1 2">
    <name type="scientific">Anopheles atroparvus</name>
    <name type="common">European mosquito</name>
    <dbReference type="NCBI Taxonomy" id="41427"/>
    <lineage>
        <taxon>Eukaryota</taxon>
        <taxon>Metazoa</taxon>
        <taxon>Ecdysozoa</taxon>
        <taxon>Arthropoda</taxon>
        <taxon>Hexapoda</taxon>
        <taxon>Insecta</taxon>
        <taxon>Pterygota</taxon>
        <taxon>Neoptera</taxon>
        <taxon>Endopterygota</taxon>
        <taxon>Diptera</taxon>
        <taxon>Nematocera</taxon>
        <taxon>Culicoidea</taxon>
        <taxon>Culicidae</taxon>
        <taxon>Anophelinae</taxon>
        <taxon>Anopheles</taxon>
    </lineage>
</organism>
<dbReference type="EnsemblMetazoa" id="ENSAATROPT014230">
    <property type="protein sequence ID" value="ENSAATROPP012971"/>
    <property type="gene ID" value="ENSAATROPG011542"/>
</dbReference>
<name>A0AAG5DPB2_ANOAO</name>
<reference evidence="1" key="1">
    <citation type="submission" date="2024-04" db="UniProtKB">
        <authorList>
            <consortium name="EnsemblMetazoa"/>
        </authorList>
    </citation>
    <scope>IDENTIFICATION</scope>
    <source>
        <strain evidence="1">EBRO</strain>
    </source>
</reference>
<evidence type="ECO:0000313" key="2">
    <source>
        <dbReference type="Proteomes" id="UP000075880"/>
    </source>
</evidence>
<accession>A0AAG5DPB2</accession>
<proteinExistence type="predicted"/>
<dbReference type="AlphaFoldDB" id="A0AAG5DPB2"/>
<protein>
    <submittedName>
        <fullName evidence="1">Uncharacterized protein</fullName>
    </submittedName>
</protein>